<evidence type="ECO:0000256" key="3">
    <source>
        <dbReference type="ARBA" id="ARBA00022692"/>
    </source>
</evidence>
<organism evidence="8 9">
    <name type="scientific">Penicillium egyptiacum</name>
    <dbReference type="NCBI Taxonomy" id="1303716"/>
    <lineage>
        <taxon>Eukaryota</taxon>
        <taxon>Fungi</taxon>
        <taxon>Dikarya</taxon>
        <taxon>Ascomycota</taxon>
        <taxon>Pezizomycotina</taxon>
        <taxon>Eurotiomycetes</taxon>
        <taxon>Eurotiomycetidae</taxon>
        <taxon>Eurotiales</taxon>
        <taxon>Aspergillaceae</taxon>
        <taxon>Penicillium</taxon>
    </lineage>
</organism>
<evidence type="ECO:0000256" key="4">
    <source>
        <dbReference type="ARBA" id="ARBA00022989"/>
    </source>
</evidence>
<gene>
    <name evidence="8" type="ORF">PEGY_LOCUS7724</name>
</gene>
<feature type="transmembrane region" description="Helical" evidence="6">
    <location>
        <begin position="180"/>
        <end position="202"/>
    </location>
</feature>
<feature type="transmembrane region" description="Helical" evidence="6">
    <location>
        <begin position="285"/>
        <end position="308"/>
    </location>
</feature>
<sequence length="491" mass="52199">MMEDITPRKPWLFDIRSSKQLIGLAVFSTTFTDGFLYGIIVSVLPFSLTVRSGVPEADVPFWTSTSLAVFGLAMVLGAPIAGWIVGKCERRQTPFLGGLSCAFGATVLFMLGVKPWVIIVGRILQGLSAGVVYTAGLTLLVDTIESHELGPWIGFGLSGMNFGVLVSPTLGGIVYENAGFYPVFIMGLGVVLVNLVLILFMIDRKTGAKYRGQNDSTNCSSLTKGNSTKSAIANGKRRLSTVEDGDATLTTPLLSHSRGTSSAVAKDPSWWTIVGGFLRNHRISAALYGCLINTILVSAMDAVLPVFIKQTFHWLSGATGAMFLNLTIPSLIGPFVGMISDKYGVRLISGLGFTLAAIAVTVLALIQHDDTTNKVMACVLLSFVGIGLNTSLTPLVAEIPRIVNAVQEEQPDIYGDKSAVTEAYMLLDAAFGAGTVLGPLLSELAFDNFGWTGCTAMLGLLTVSAIVPVVVHLAPYPKDLEVISRTLNTHG</sequence>
<feature type="transmembrane region" description="Helical" evidence="6">
    <location>
        <begin position="343"/>
        <end position="366"/>
    </location>
</feature>
<dbReference type="PANTHER" id="PTHR23506:SF23">
    <property type="entry name" value="GH10249P"/>
    <property type="match status" value="1"/>
</dbReference>
<dbReference type="InterPro" id="IPR011701">
    <property type="entry name" value="MFS"/>
</dbReference>
<dbReference type="PANTHER" id="PTHR23506">
    <property type="entry name" value="GH10249P"/>
    <property type="match status" value="1"/>
</dbReference>
<dbReference type="InterPro" id="IPR020846">
    <property type="entry name" value="MFS_dom"/>
</dbReference>
<evidence type="ECO:0000313" key="9">
    <source>
        <dbReference type="Proteomes" id="UP001154252"/>
    </source>
</evidence>
<evidence type="ECO:0000256" key="1">
    <source>
        <dbReference type="ARBA" id="ARBA00004141"/>
    </source>
</evidence>
<dbReference type="GO" id="GO:0016020">
    <property type="term" value="C:membrane"/>
    <property type="evidence" value="ECO:0007669"/>
    <property type="project" value="UniProtKB-SubCell"/>
</dbReference>
<dbReference type="InterPro" id="IPR036259">
    <property type="entry name" value="MFS_trans_sf"/>
</dbReference>
<protein>
    <recommendedName>
        <fullName evidence="7">Major facilitator superfamily (MFS) profile domain-containing protein</fullName>
    </recommendedName>
</protein>
<dbReference type="SUPFAM" id="SSF103473">
    <property type="entry name" value="MFS general substrate transporter"/>
    <property type="match status" value="1"/>
</dbReference>
<evidence type="ECO:0000256" key="5">
    <source>
        <dbReference type="ARBA" id="ARBA00023136"/>
    </source>
</evidence>
<comment type="subcellular location">
    <subcellularLocation>
        <location evidence="1">Membrane</location>
        <topology evidence="1">Multi-pass membrane protein</topology>
    </subcellularLocation>
</comment>
<keyword evidence="4 6" id="KW-1133">Transmembrane helix</keyword>
<feature type="transmembrane region" description="Helical" evidence="6">
    <location>
        <begin position="152"/>
        <end position="174"/>
    </location>
</feature>
<feature type="domain" description="Major facilitator superfamily (MFS) profile" evidence="7">
    <location>
        <begin position="22"/>
        <end position="480"/>
    </location>
</feature>
<keyword evidence="9" id="KW-1185">Reference proteome</keyword>
<dbReference type="Proteomes" id="UP001154252">
    <property type="component" value="Unassembled WGS sequence"/>
</dbReference>
<feature type="transmembrane region" description="Helical" evidence="6">
    <location>
        <begin position="93"/>
        <end position="113"/>
    </location>
</feature>
<feature type="transmembrane region" description="Helical" evidence="6">
    <location>
        <begin position="21"/>
        <end position="46"/>
    </location>
</feature>
<feature type="transmembrane region" description="Helical" evidence="6">
    <location>
        <begin position="119"/>
        <end position="140"/>
    </location>
</feature>
<evidence type="ECO:0000259" key="7">
    <source>
        <dbReference type="PROSITE" id="PS50850"/>
    </source>
</evidence>
<evidence type="ECO:0000256" key="6">
    <source>
        <dbReference type="SAM" id="Phobius"/>
    </source>
</evidence>
<dbReference type="AlphaFoldDB" id="A0A9W4KGG7"/>
<keyword evidence="3 6" id="KW-0812">Transmembrane</keyword>
<proteinExistence type="predicted"/>
<keyword evidence="5 6" id="KW-0472">Membrane</keyword>
<name>A0A9W4KGG7_9EURO</name>
<dbReference type="Pfam" id="PF07690">
    <property type="entry name" value="MFS_1"/>
    <property type="match status" value="1"/>
</dbReference>
<dbReference type="EMBL" id="CAJVRC010000882">
    <property type="protein sequence ID" value="CAG8904085.1"/>
    <property type="molecule type" value="Genomic_DNA"/>
</dbReference>
<dbReference type="Gene3D" id="1.20.1250.20">
    <property type="entry name" value="MFS general substrate transporter like domains"/>
    <property type="match status" value="2"/>
</dbReference>
<feature type="transmembrane region" description="Helical" evidence="6">
    <location>
        <begin position="314"/>
        <end position="336"/>
    </location>
</feature>
<dbReference type="GO" id="GO:0022857">
    <property type="term" value="F:transmembrane transporter activity"/>
    <property type="evidence" value="ECO:0007669"/>
    <property type="project" value="InterPro"/>
</dbReference>
<feature type="transmembrane region" description="Helical" evidence="6">
    <location>
        <begin position="66"/>
        <end position="86"/>
    </location>
</feature>
<dbReference type="PROSITE" id="PS50850">
    <property type="entry name" value="MFS"/>
    <property type="match status" value="1"/>
</dbReference>
<accession>A0A9W4KGG7</accession>
<dbReference type="OrthoDB" id="5086884at2759"/>
<dbReference type="InterPro" id="IPR050930">
    <property type="entry name" value="MFS_Vesicular_Transporter"/>
</dbReference>
<evidence type="ECO:0000256" key="2">
    <source>
        <dbReference type="ARBA" id="ARBA00022448"/>
    </source>
</evidence>
<evidence type="ECO:0000313" key="8">
    <source>
        <dbReference type="EMBL" id="CAG8904085.1"/>
    </source>
</evidence>
<keyword evidence="2" id="KW-0813">Transport</keyword>
<reference evidence="8" key="1">
    <citation type="submission" date="2021-07" db="EMBL/GenBank/DDBJ databases">
        <authorList>
            <person name="Branca A.L. A."/>
        </authorList>
    </citation>
    <scope>NUCLEOTIDE SEQUENCE</scope>
</reference>
<feature type="transmembrane region" description="Helical" evidence="6">
    <location>
        <begin position="449"/>
        <end position="471"/>
    </location>
</feature>
<comment type="caution">
    <text evidence="8">The sequence shown here is derived from an EMBL/GenBank/DDBJ whole genome shotgun (WGS) entry which is preliminary data.</text>
</comment>